<comment type="caution">
    <text evidence="1">The sequence shown here is derived from an EMBL/GenBank/DDBJ whole genome shotgun (WGS) entry which is preliminary data.</text>
</comment>
<sequence length="77" mass="8707">MPTATNTLSFAAVALKGKDTNATKPKTPARRRKITAKQMEVIHRRFVPVTSRPDYDCKNSRSTTPVSWMYTIPIDKL</sequence>
<dbReference type="Proteomes" id="UP000717996">
    <property type="component" value="Unassembled WGS sequence"/>
</dbReference>
<reference evidence="1" key="1">
    <citation type="journal article" date="2020" name="Microb. Genom.">
        <title>Genetic diversity of clinical and environmental Mucorales isolates obtained from an investigation of mucormycosis cases among solid organ transplant recipients.</title>
        <authorList>
            <person name="Nguyen M.H."/>
            <person name="Kaul D."/>
            <person name="Muto C."/>
            <person name="Cheng S.J."/>
            <person name="Richter R.A."/>
            <person name="Bruno V.M."/>
            <person name="Liu G."/>
            <person name="Beyhan S."/>
            <person name="Sundermann A.J."/>
            <person name="Mounaud S."/>
            <person name="Pasculle A.W."/>
            <person name="Nierman W.C."/>
            <person name="Driscoll E."/>
            <person name="Cumbie R."/>
            <person name="Clancy C.J."/>
            <person name="Dupont C.L."/>
        </authorList>
    </citation>
    <scope>NUCLEOTIDE SEQUENCE</scope>
    <source>
        <strain evidence="1">GL16</strain>
    </source>
</reference>
<protein>
    <submittedName>
        <fullName evidence="1">Uncharacterized protein</fullName>
    </submittedName>
</protein>
<evidence type="ECO:0000313" key="2">
    <source>
        <dbReference type="Proteomes" id="UP000717996"/>
    </source>
</evidence>
<accession>A0A9P6XN95</accession>
<gene>
    <name evidence="1" type="ORF">G6F51_014257</name>
</gene>
<dbReference type="AlphaFoldDB" id="A0A9P6XN95"/>
<proteinExistence type="predicted"/>
<organism evidence="1 2">
    <name type="scientific">Rhizopus oryzae</name>
    <name type="common">Mucormycosis agent</name>
    <name type="synonym">Rhizopus arrhizus var. delemar</name>
    <dbReference type="NCBI Taxonomy" id="64495"/>
    <lineage>
        <taxon>Eukaryota</taxon>
        <taxon>Fungi</taxon>
        <taxon>Fungi incertae sedis</taxon>
        <taxon>Mucoromycota</taxon>
        <taxon>Mucoromycotina</taxon>
        <taxon>Mucoromycetes</taxon>
        <taxon>Mucorales</taxon>
        <taxon>Mucorineae</taxon>
        <taxon>Rhizopodaceae</taxon>
        <taxon>Rhizopus</taxon>
    </lineage>
</organism>
<evidence type="ECO:0000313" key="1">
    <source>
        <dbReference type="EMBL" id="KAG1528454.1"/>
    </source>
</evidence>
<name>A0A9P6XN95_RHIOR</name>
<dbReference type="EMBL" id="JAANIT010008800">
    <property type="protein sequence ID" value="KAG1528454.1"/>
    <property type="molecule type" value="Genomic_DNA"/>
</dbReference>